<evidence type="ECO:0000256" key="9">
    <source>
        <dbReference type="SAM" id="MobiDB-lite"/>
    </source>
</evidence>
<evidence type="ECO:0000256" key="6">
    <source>
        <dbReference type="ARBA" id="ARBA00023134"/>
    </source>
</evidence>
<keyword evidence="7 8" id="KW-0472">Membrane</keyword>
<dbReference type="InterPro" id="IPR008803">
    <property type="entry name" value="RHD3/Sey1"/>
</dbReference>
<dbReference type="GO" id="GO:0005789">
    <property type="term" value="C:endoplasmic reticulum membrane"/>
    <property type="evidence" value="ECO:0007669"/>
    <property type="project" value="UniProtKB-SubCell"/>
</dbReference>
<dbReference type="GeneID" id="28975586"/>
<keyword evidence="5 8" id="KW-1133">Transmembrane helix</keyword>
<dbReference type="FunFam" id="3.40.50.300:FF:000727">
    <property type="entry name" value="Protein SEY1 homolog"/>
    <property type="match status" value="1"/>
</dbReference>
<dbReference type="SUPFAM" id="SSF52540">
    <property type="entry name" value="P-loop containing nucleoside triphosphate hydrolases"/>
    <property type="match status" value="1"/>
</dbReference>
<dbReference type="OMA" id="PIIKMTE"/>
<dbReference type="CDD" id="cd01851">
    <property type="entry name" value="GBP"/>
    <property type="match status" value="1"/>
</dbReference>
<dbReference type="Proteomes" id="UP000053890">
    <property type="component" value="Unassembled WGS sequence"/>
</dbReference>
<gene>
    <name evidence="8" type="primary">SEY1</name>
    <name evidence="12" type="ORF">RHOBADRAFT_48443</name>
</gene>
<dbReference type="InterPro" id="IPR046758">
    <property type="entry name" value="Sey1/RHD3-like_3HB"/>
</dbReference>
<keyword evidence="6 8" id="KW-0342">GTP-binding</keyword>
<evidence type="ECO:0000256" key="4">
    <source>
        <dbReference type="ARBA" id="ARBA00022824"/>
    </source>
</evidence>
<feature type="compositionally biased region" description="Basic and acidic residues" evidence="9">
    <location>
        <begin position="842"/>
        <end position="854"/>
    </location>
</feature>
<evidence type="ECO:0000256" key="8">
    <source>
        <dbReference type="HAMAP-Rule" id="MF_03109"/>
    </source>
</evidence>
<dbReference type="InterPro" id="IPR027417">
    <property type="entry name" value="P-loop_NTPase"/>
</dbReference>
<dbReference type="HAMAP" id="MF_03109">
    <property type="entry name" value="Sey1"/>
    <property type="match status" value="1"/>
</dbReference>
<evidence type="ECO:0000256" key="10">
    <source>
        <dbReference type="SAM" id="Phobius"/>
    </source>
</evidence>
<evidence type="ECO:0000256" key="3">
    <source>
        <dbReference type="ARBA" id="ARBA00022801"/>
    </source>
</evidence>
<keyword evidence="1 8" id="KW-0812">Transmembrane</keyword>
<dbReference type="Pfam" id="PF20428">
    <property type="entry name" value="Sey1_3HB"/>
    <property type="match status" value="1"/>
</dbReference>
<dbReference type="RefSeq" id="XP_018271504.1">
    <property type="nucleotide sequence ID" value="XM_018415138.1"/>
</dbReference>
<evidence type="ECO:0000256" key="5">
    <source>
        <dbReference type="ARBA" id="ARBA00022989"/>
    </source>
</evidence>
<dbReference type="InterPro" id="IPR030386">
    <property type="entry name" value="G_GB1_RHD3_dom"/>
</dbReference>
<dbReference type="PANTHER" id="PTHR45923">
    <property type="entry name" value="PROTEIN SEY1"/>
    <property type="match status" value="1"/>
</dbReference>
<proteinExistence type="inferred from homology"/>
<evidence type="ECO:0000259" key="11">
    <source>
        <dbReference type="PROSITE" id="PS51715"/>
    </source>
</evidence>
<dbReference type="GO" id="GO:0003924">
    <property type="term" value="F:GTPase activity"/>
    <property type="evidence" value="ECO:0007669"/>
    <property type="project" value="UniProtKB-UniRule"/>
</dbReference>
<comment type="subcellular location">
    <subcellularLocation>
        <location evidence="8">Endoplasmic reticulum membrane</location>
        <topology evidence="8">Multi-pass membrane protein</topology>
    </subcellularLocation>
    <text evidence="8">Enriched in the cortical ER. Concentrated in punctae along the ER tubules.</text>
</comment>
<feature type="binding site" evidence="8">
    <location>
        <begin position="99"/>
        <end position="106"/>
    </location>
    <ligand>
        <name>GTP</name>
        <dbReference type="ChEBI" id="CHEBI:37565"/>
    </ligand>
</feature>
<dbReference type="STRING" id="578459.A0A194S4L2"/>
<dbReference type="Gene3D" id="3.40.50.300">
    <property type="entry name" value="P-loop containing nucleotide triphosphate hydrolases"/>
    <property type="match status" value="1"/>
</dbReference>
<organism evidence="12 13">
    <name type="scientific">Rhodotorula graminis (strain WP1)</name>
    <dbReference type="NCBI Taxonomy" id="578459"/>
    <lineage>
        <taxon>Eukaryota</taxon>
        <taxon>Fungi</taxon>
        <taxon>Dikarya</taxon>
        <taxon>Basidiomycota</taxon>
        <taxon>Pucciniomycotina</taxon>
        <taxon>Microbotryomycetes</taxon>
        <taxon>Sporidiobolales</taxon>
        <taxon>Sporidiobolaceae</taxon>
        <taxon>Rhodotorula</taxon>
    </lineage>
</organism>
<dbReference type="AlphaFoldDB" id="A0A194S4L2"/>
<feature type="region of interest" description="Disordered" evidence="9">
    <location>
        <begin position="831"/>
        <end position="854"/>
    </location>
</feature>
<dbReference type="GO" id="GO:0016320">
    <property type="term" value="P:endoplasmic reticulum membrane fusion"/>
    <property type="evidence" value="ECO:0007669"/>
    <property type="project" value="TreeGrafter"/>
</dbReference>
<feature type="topological domain" description="Cytoplasmic" evidence="8">
    <location>
        <begin position="1"/>
        <end position="737"/>
    </location>
</feature>
<keyword evidence="3 8" id="KW-0378">Hydrolase</keyword>
<keyword evidence="2 8" id="KW-0547">Nucleotide-binding</keyword>
<evidence type="ECO:0000313" key="13">
    <source>
        <dbReference type="Proteomes" id="UP000053890"/>
    </source>
</evidence>
<dbReference type="GO" id="GO:0005525">
    <property type="term" value="F:GTP binding"/>
    <property type="evidence" value="ECO:0007669"/>
    <property type="project" value="UniProtKB-UniRule"/>
</dbReference>
<feature type="transmembrane region" description="Helical" evidence="10">
    <location>
        <begin position="738"/>
        <end position="755"/>
    </location>
</feature>
<keyword evidence="13" id="KW-1185">Reference proteome</keyword>
<name>A0A194S4L2_RHOGW</name>
<evidence type="ECO:0000313" key="12">
    <source>
        <dbReference type="EMBL" id="KPV75455.1"/>
    </source>
</evidence>
<feature type="topological domain" description="Lumenal" evidence="8">
    <location>
        <begin position="759"/>
        <end position="761"/>
    </location>
</feature>
<evidence type="ECO:0000256" key="1">
    <source>
        <dbReference type="ARBA" id="ARBA00022692"/>
    </source>
</evidence>
<dbReference type="Pfam" id="PF05879">
    <property type="entry name" value="RHD3_GTPase"/>
    <property type="match status" value="1"/>
</dbReference>
<comment type="similarity">
    <text evidence="8">Belongs to the TRAFAC class dynamin-like GTPase superfamily. GB1/RHD3 GTPase family. RHD3 subfamily.</text>
</comment>
<reference evidence="12 13" key="1">
    <citation type="journal article" date="2015" name="Front. Microbiol.">
        <title>Genome sequence of the plant growth promoting endophytic yeast Rhodotorula graminis WP1.</title>
        <authorList>
            <person name="Firrincieli A."/>
            <person name="Otillar R."/>
            <person name="Salamov A."/>
            <person name="Schmutz J."/>
            <person name="Khan Z."/>
            <person name="Redman R.S."/>
            <person name="Fleck N.D."/>
            <person name="Lindquist E."/>
            <person name="Grigoriev I.V."/>
            <person name="Doty S.L."/>
        </authorList>
    </citation>
    <scope>NUCLEOTIDE SEQUENCE [LARGE SCALE GENOMIC DNA]</scope>
    <source>
        <strain evidence="12 13">WP1</strain>
    </source>
</reference>
<dbReference type="PANTHER" id="PTHR45923:SF2">
    <property type="entry name" value="PROTEIN SEY1"/>
    <property type="match status" value="1"/>
</dbReference>
<dbReference type="EMBL" id="KQ474078">
    <property type="protein sequence ID" value="KPV75455.1"/>
    <property type="molecule type" value="Genomic_DNA"/>
</dbReference>
<dbReference type="PROSITE" id="PS51715">
    <property type="entry name" value="G_GB1_RHD3"/>
    <property type="match status" value="1"/>
</dbReference>
<feature type="transmembrane region" description="Helical" evidence="10">
    <location>
        <begin position="762"/>
        <end position="780"/>
    </location>
</feature>
<sequence length="854" mass="93977">MDQSIAIAQDALANPPAELACNPLLAEAQANLPDHLRNNDHAPAGAAVGLQSNAEGSGLDAKLQVVDENQRFTTALDEHMKGWKLADAGFNYDVVAVFGSQSTGKSTLLNRLFGTKFDVMSESERRQTTKGIWMSKGQDMPVLVMDVEGTDGRERGEDQDFERKSALFSMAVAEVLLVNIWEHQVGLYQGANMGLLKTVFEVNLGLFLAAKQKGKARGDSQDKTLLLFVIRDHIGATPLANLRATLTADLNRLWDGLSKPEGLESSKIDDFFDLDFVTLPHKLLQPELFEAQVVELRQRFNKSNVQGAAASSSSSVFQSKYHKRIPADGISTYMGTIWDAVVSNKDLDLPTQQELLAQFRCGELAAAAFSTFAALVSAFPPAPPAGQLDSTLGSRMLDAKQAALVAYDTAASRYHPAVYARQRAELVAKVHSALAPLFATQLKSAHKGLLRAYRVEIEDALKGDGYDFARVVAEARARAERTFEEEAKRVTLEESGWSAEEERAALGEDMDSVAELLRKEETRKMVAVIERNIKRQMAETVELALDSPSADMWDKVLSAFKAALAKAEEAYVRKATSFNCTKDEVDAALSLLRRRAWLALRSKLDEQTAEAALLNKLRLVFEDKFRYDADGVPRVWKPEDDIDTIFRKAKDSVLELIPLYAHIKPSDDKNAFELASSASSSSLVDPAASAADDEFDFADSLQLLTPQAQASLSARFRRETDAYYTEAKRSMVSSTSQIPYWIYCVLVVLGWNEFVAVIRSPIYFTLLLLGFTAAYVTWTLNMTGPVLAVSKGVTNEVIRTVNDQLHAYFSAQTPAAHAQRHHAARVPVAVPASSAPAEEIELSEKAALKREKDE</sequence>
<protein>
    <recommendedName>
        <fullName evidence="11">GB1/RHD3-type G domain-containing protein</fullName>
    </recommendedName>
</protein>
<feature type="topological domain" description="Cytoplasmic" evidence="8">
    <location>
        <begin position="783"/>
        <end position="854"/>
    </location>
</feature>
<accession>A0A194S4L2</accession>
<keyword evidence="4 8" id="KW-0256">Endoplasmic reticulum</keyword>
<evidence type="ECO:0000256" key="7">
    <source>
        <dbReference type="ARBA" id="ARBA00023136"/>
    </source>
</evidence>
<dbReference type="OrthoDB" id="1597724at2759"/>
<feature type="domain" description="GB1/RHD3-type G" evidence="11">
    <location>
        <begin position="89"/>
        <end position="326"/>
    </location>
</feature>
<evidence type="ECO:0000256" key="2">
    <source>
        <dbReference type="ARBA" id="ARBA00022741"/>
    </source>
</evidence>